<dbReference type="Proteomes" id="UP000471293">
    <property type="component" value="Unassembled WGS sequence"/>
</dbReference>
<feature type="domain" description="DUF397" evidence="1">
    <location>
        <begin position="13"/>
        <end position="66"/>
    </location>
</feature>
<evidence type="ECO:0000313" key="2">
    <source>
        <dbReference type="EMBL" id="NEA19441.1"/>
    </source>
</evidence>
<protein>
    <submittedName>
        <fullName evidence="2">DUF397 domain-containing protein</fullName>
    </submittedName>
</protein>
<dbReference type="Pfam" id="PF04149">
    <property type="entry name" value="DUF397"/>
    <property type="match status" value="1"/>
</dbReference>
<gene>
    <name evidence="2" type="ORF">G3I29_29010</name>
</gene>
<dbReference type="AlphaFoldDB" id="A0A6N9U6G4"/>
<evidence type="ECO:0000259" key="1">
    <source>
        <dbReference type="Pfam" id="PF04149"/>
    </source>
</evidence>
<sequence>MTDLSRAALSAVAWRRSSRSNQAGGDCVEVADGFSGVLPVRDSKRPQGPALVFGVPAWSAFVNEVKADRSA</sequence>
<comment type="caution">
    <text evidence="2">The sequence shown here is derived from an EMBL/GenBank/DDBJ whole genome shotgun (WGS) entry which is preliminary data.</text>
</comment>
<organism evidence="2 3">
    <name type="scientific">Streptomyces halstedii</name>
    <dbReference type="NCBI Taxonomy" id="1944"/>
    <lineage>
        <taxon>Bacteria</taxon>
        <taxon>Bacillati</taxon>
        <taxon>Actinomycetota</taxon>
        <taxon>Actinomycetes</taxon>
        <taxon>Kitasatosporales</taxon>
        <taxon>Streptomycetaceae</taxon>
        <taxon>Streptomyces</taxon>
    </lineage>
</organism>
<accession>A0A6N9U6G4</accession>
<dbReference type="InterPro" id="IPR007278">
    <property type="entry name" value="DUF397"/>
</dbReference>
<name>A0A6N9U6G4_STRHA</name>
<reference evidence="2 3" key="1">
    <citation type="submission" date="2020-01" db="EMBL/GenBank/DDBJ databases">
        <title>Insect and environment-associated Actinomycetes.</title>
        <authorList>
            <person name="Currrie C."/>
            <person name="Chevrette M."/>
            <person name="Carlson C."/>
            <person name="Stubbendieck R."/>
            <person name="Wendt-Pienkowski E."/>
        </authorList>
    </citation>
    <scope>NUCLEOTIDE SEQUENCE [LARGE SCALE GENOMIC DNA]</scope>
    <source>
        <strain evidence="2 3">SID11342</strain>
    </source>
</reference>
<dbReference type="RefSeq" id="WP_164348843.1">
    <property type="nucleotide sequence ID" value="NZ_JAAGLQ010000616.1"/>
</dbReference>
<evidence type="ECO:0000313" key="3">
    <source>
        <dbReference type="Proteomes" id="UP000471293"/>
    </source>
</evidence>
<dbReference type="EMBL" id="JAAGLQ010000616">
    <property type="protein sequence ID" value="NEA19441.1"/>
    <property type="molecule type" value="Genomic_DNA"/>
</dbReference>
<proteinExistence type="predicted"/>